<proteinExistence type="predicted"/>
<dbReference type="EMBL" id="GBXM01062989">
    <property type="protein sequence ID" value="JAH45588.1"/>
    <property type="molecule type" value="Transcribed_RNA"/>
</dbReference>
<reference evidence="1" key="1">
    <citation type="submission" date="2014-11" db="EMBL/GenBank/DDBJ databases">
        <authorList>
            <person name="Amaro Gonzalez C."/>
        </authorList>
    </citation>
    <scope>NUCLEOTIDE SEQUENCE</scope>
</reference>
<sequence length="25" mass="2907">MFLQINILYKHIHTCSVVRVGYGTL</sequence>
<dbReference type="AlphaFoldDB" id="A0A0E9SYH6"/>
<evidence type="ECO:0000313" key="1">
    <source>
        <dbReference type="EMBL" id="JAH45588.1"/>
    </source>
</evidence>
<accession>A0A0E9SYH6</accession>
<reference evidence="1" key="2">
    <citation type="journal article" date="2015" name="Fish Shellfish Immunol.">
        <title>Early steps in the European eel (Anguilla anguilla)-Vibrio vulnificus interaction in the gills: Role of the RtxA13 toxin.</title>
        <authorList>
            <person name="Callol A."/>
            <person name="Pajuelo D."/>
            <person name="Ebbesson L."/>
            <person name="Teles M."/>
            <person name="MacKenzie S."/>
            <person name="Amaro C."/>
        </authorList>
    </citation>
    <scope>NUCLEOTIDE SEQUENCE</scope>
</reference>
<name>A0A0E9SYH6_ANGAN</name>
<protein>
    <submittedName>
        <fullName evidence="1">Uncharacterized protein</fullName>
    </submittedName>
</protein>
<organism evidence="1">
    <name type="scientific">Anguilla anguilla</name>
    <name type="common">European freshwater eel</name>
    <name type="synonym">Muraena anguilla</name>
    <dbReference type="NCBI Taxonomy" id="7936"/>
    <lineage>
        <taxon>Eukaryota</taxon>
        <taxon>Metazoa</taxon>
        <taxon>Chordata</taxon>
        <taxon>Craniata</taxon>
        <taxon>Vertebrata</taxon>
        <taxon>Euteleostomi</taxon>
        <taxon>Actinopterygii</taxon>
        <taxon>Neopterygii</taxon>
        <taxon>Teleostei</taxon>
        <taxon>Anguilliformes</taxon>
        <taxon>Anguillidae</taxon>
        <taxon>Anguilla</taxon>
    </lineage>
</organism>